<reference evidence="6" key="1">
    <citation type="submission" date="2021-05" db="EMBL/GenBank/DDBJ databases">
        <authorList>
            <person name="Alioto T."/>
            <person name="Alioto T."/>
            <person name="Gomez Garrido J."/>
        </authorList>
    </citation>
    <scope>NUCLEOTIDE SEQUENCE</scope>
</reference>
<evidence type="ECO:0000256" key="3">
    <source>
        <dbReference type="ARBA" id="ARBA00022490"/>
    </source>
</evidence>
<dbReference type="InterPro" id="IPR010334">
    <property type="entry name" value="Dcp1"/>
</dbReference>
<dbReference type="AlphaFoldDB" id="A0A8D8C4Q8"/>
<dbReference type="SUPFAM" id="SSF50729">
    <property type="entry name" value="PH domain-like"/>
    <property type="match status" value="1"/>
</dbReference>
<evidence type="ECO:0000313" key="6">
    <source>
        <dbReference type="EMBL" id="CAG6487006.1"/>
    </source>
</evidence>
<comment type="subcellular location">
    <subcellularLocation>
        <location evidence="1">Cytoplasm</location>
    </subcellularLocation>
</comment>
<dbReference type="GO" id="GO:0000290">
    <property type="term" value="P:deadenylation-dependent decapping of nuclear-transcribed mRNA"/>
    <property type="evidence" value="ECO:0007669"/>
    <property type="project" value="InterPro"/>
</dbReference>
<dbReference type="Gene3D" id="2.30.29.30">
    <property type="entry name" value="Pleckstrin-homology domain (PH domain)/Phosphotyrosine-binding domain (PTB)"/>
    <property type="match status" value="1"/>
</dbReference>
<name>A0A8D8C4Q8_CULPI</name>
<keyword evidence="4" id="KW-0507">mRNA processing</keyword>
<sequence length="318" mass="35206">MADQTELRMNLVAIQRSDPYAKDIINSSAHVAFYTFNTAENEWEKTDIEGALFIYSRNAEPYHSIFINNRLNTNSLVEPVNGQIELQSQPPFLLYRNERSRIRGFWFYNNSECDRIRDIISKLVAECNNNSGGGAGPGDVKKVVTSAVPGLDMGKIGANGNVAGKNVDIFTMLTRAQEDFNNSTGKQPPSQQQPQQQQQQEPVPSRNLSAAINIVQPEPQQQPDTTQRVVNFFEATDHLCTVPDTLPDTDVDPVHTLDQIEKQHPATTPQKDSSIVTGKITDEVSNLENSFKLMGTLINTEPAPAQVLSTSSLATFSL</sequence>
<dbReference type="PANTHER" id="PTHR16290:SF0">
    <property type="entry name" value="DECAPPING PROTEIN 1, ISOFORM A"/>
    <property type="match status" value="1"/>
</dbReference>
<keyword evidence="3" id="KW-0963">Cytoplasm</keyword>
<feature type="region of interest" description="Disordered" evidence="5">
    <location>
        <begin position="180"/>
        <end position="206"/>
    </location>
</feature>
<dbReference type="FunFam" id="2.30.29.30:FF:000425">
    <property type="entry name" value="mRNA-decapping enzyme 1B"/>
    <property type="match status" value="1"/>
</dbReference>
<dbReference type="GO" id="GO:0003729">
    <property type="term" value="F:mRNA binding"/>
    <property type="evidence" value="ECO:0007669"/>
    <property type="project" value="TreeGrafter"/>
</dbReference>
<dbReference type="GO" id="GO:0031087">
    <property type="term" value="P:deadenylation-independent decapping of nuclear-transcribed mRNA"/>
    <property type="evidence" value="ECO:0007669"/>
    <property type="project" value="TreeGrafter"/>
</dbReference>
<evidence type="ECO:0000256" key="1">
    <source>
        <dbReference type="ARBA" id="ARBA00004496"/>
    </source>
</evidence>
<dbReference type="GO" id="GO:0008047">
    <property type="term" value="F:enzyme activator activity"/>
    <property type="evidence" value="ECO:0007669"/>
    <property type="project" value="InterPro"/>
</dbReference>
<dbReference type="EMBL" id="HBUE01105568">
    <property type="protein sequence ID" value="CAG6487006.1"/>
    <property type="molecule type" value="Transcribed_RNA"/>
</dbReference>
<dbReference type="InterPro" id="IPR011993">
    <property type="entry name" value="PH-like_dom_sf"/>
</dbReference>
<dbReference type="GO" id="GO:0000932">
    <property type="term" value="C:P-body"/>
    <property type="evidence" value="ECO:0007669"/>
    <property type="project" value="TreeGrafter"/>
</dbReference>
<dbReference type="PANTHER" id="PTHR16290">
    <property type="entry name" value="TRANSCRIPTION FACTOR SMIF DECAPPING ENZYME DCP1"/>
    <property type="match status" value="1"/>
</dbReference>
<accession>A0A8D8C4Q8</accession>
<evidence type="ECO:0000256" key="2">
    <source>
        <dbReference type="ARBA" id="ARBA00008778"/>
    </source>
</evidence>
<proteinExistence type="inferred from homology"/>
<organism evidence="6">
    <name type="scientific">Culex pipiens</name>
    <name type="common">House mosquito</name>
    <dbReference type="NCBI Taxonomy" id="7175"/>
    <lineage>
        <taxon>Eukaryota</taxon>
        <taxon>Metazoa</taxon>
        <taxon>Ecdysozoa</taxon>
        <taxon>Arthropoda</taxon>
        <taxon>Hexapoda</taxon>
        <taxon>Insecta</taxon>
        <taxon>Pterygota</taxon>
        <taxon>Neoptera</taxon>
        <taxon>Endopterygota</taxon>
        <taxon>Diptera</taxon>
        <taxon>Nematocera</taxon>
        <taxon>Culicoidea</taxon>
        <taxon>Culicidae</taxon>
        <taxon>Culicinae</taxon>
        <taxon>Culicini</taxon>
        <taxon>Culex</taxon>
        <taxon>Culex</taxon>
    </lineage>
</organism>
<evidence type="ECO:0000256" key="4">
    <source>
        <dbReference type="ARBA" id="ARBA00022664"/>
    </source>
</evidence>
<protein>
    <submittedName>
        <fullName evidence="6">mRNA-decapping enzyme 1A</fullName>
    </submittedName>
</protein>
<evidence type="ECO:0000256" key="5">
    <source>
        <dbReference type="SAM" id="MobiDB-lite"/>
    </source>
</evidence>
<dbReference type="GO" id="GO:0006397">
    <property type="term" value="P:mRNA processing"/>
    <property type="evidence" value="ECO:0007669"/>
    <property type="project" value="UniProtKB-KW"/>
</dbReference>
<dbReference type="CDD" id="cd09804">
    <property type="entry name" value="Dcp1"/>
    <property type="match status" value="1"/>
</dbReference>
<dbReference type="Pfam" id="PF06058">
    <property type="entry name" value="DCP1"/>
    <property type="match status" value="1"/>
</dbReference>
<feature type="compositionally biased region" description="Low complexity" evidence="5">
    <location>
        <begin position="187"/>
        <end position="200"/>
    </location>
</feature>
<dbReference type="EMBL" id="HBUE01105569">
    <property type="protein sequence ID" value="CAG6487007.1"/>
    <property type="molecule type" value="Transcribed_RNA"/>
</dbReference>
<comment type="similarity">
    <text evidence="2">Belongs to the DCP1 family.</text>
</comment>